<organism evidence="4 5">
    <name type="scientific">Cucumis sativus</name>
    <name type="common">Cucumber</name>
    <dbReference type="NCBI Taxonomy" id="3659"/>
    <lineage>
        <taxon>Eukaryota</taxon>
        <taxon>Viridiplantae</taxon>
        <taxon>Streptophyta</taxon>
        <taxon>Embryophyta</taxon>
        <taxon>Tracheophyta</taxon>
        <taxon>Spermatophyta</taxon>
        <taxon>Magnoliopsida</taxon>
        <taxon>eudicotyledons</taxon>
        <taxon>Gunneridae</taxon>
        <taxon>Pentapetalae</taxon>
        <taxon>rosids</taxon>
        <taxon>fabids</taxon>
        <taxon>Cucurbitales</taxon>
        <taxon>Cucurbitaceae</taxon>
        <taxon>Benincaseae</taxon>
        <taxon>Cucumis</taxon>
    </lineage>
</organism>
<reference evidence="4 5" key="3">
    <citation type="journal article" date="2010" name="BMC Genomics">
        <title>Transcriptome sequencing and comparative analysis of cucumber flowers with different sex types.</title>
        <authorList>
            <person name="Guo S."/>
            <person name="Zheng Y."/>
            <person name="Joung J.G."/>
            <person name="Liu S."/>
            <person name="Zhang Z."/>
            <person name="Crasta O.R."/>
            <person name="Sobral B.W."/>
            <person name="Xu Y."/>
            <person name="Huang S."/>
            <person name="Fei Z."/>
        </authorList>
    </citation>
    <scope>NUCLEOTIDE SEQUENCE [LARGE SCALE GENOMIC DNA]</scope>
    <source>
        <strain evidence="5">cv. 9930</strain>
    </source>
</reference>
<keyword evidence="3" id="KW-0732">Signal</keyword>
<dbReference type="GO" id="GO:0003723">
    <property type="term" value="F:RNA binding"/>
    <property type="evidence" value="ECO:0007669"/>
    <property type="project" value="InterPro"/>
</dbReference>
<proteinExistence type="inferred from homology"/>
<reference evidence="4 5" key="1">
    <citation type="journal article" date="2009" name="Nat. Genet.">
        <title>The genome of the cucumber, Cucumis sativus L.</title>
        <authorList>
            <person name="Huang S."/>
            <person name="Li R."/>
            <person name="Zhang Z."/>
            <person name="Li L."/>
            <person name="Gu X."/>
            <person name="Fan W."/>
            <person name="Lucas W.J."/>
            <person name="Wang X."/>
            <person name="Xie B."/>
            <person name="Ni P."/>
            <person name="Ren Y."/>
            <person name="Zhu H."/>
            <person name="Li J."/>
            <person name="Lin K."/>
            <person name="Jin W."/>
            <person name="Fei Z."/>
            <person name="Li G."/>
            <person name="Staub J."/>
            <person name="Kilian A."/>
            <person name="van der Vossen E.A."/>
            <person name="Wu Y."/>
            <person name="Guo J."/>
            <person name="He J."/>
            <person name="Jia Z."/>
            <person name="Ren Y."/>
            <person name="Tian G."/>
            <person name="Lu Y."/>
            <person name="Ruan J."/>
            <person name="Qian W."/>
            <person name="Wang M."/>
            <person name="Huang Q."/>
            <person name="Li B."/>
            <person name="Xuan Z."/>
            <person name="Cao J."/>
            <person name="Asan"/>
            <person name="Wu Z."/>
            <person name="Zhang J."/>
            <person name="Cai Q."/>
            <person name="Bai Y."/>
            <person name="Zhao B."/>
            <person name="Han Y."/>
            <person name="Li Y."/>
            <person name="Li X."/>
            <person name="Wang S."/>
            <person name="Shi Q."/>
            <person name="Liu S."/>
            <person name="Cho W.K."/>
            <person name="Kim J.Y."/>
            <person name="Xu Y."/>
            <person name="Heller-Uszynska K."/>
            <person name="Miao H."/>
            <person name="Cheng Z."/>
            <person name="Zhang S."/>
            <person name="Wu J."/>
            <person name="Yang Y."/>
            <person name="Kang H."/>
            <person name="Li M."/>
            <person name="Liang H."/>
            <person name="Ren X."/>
            <person name="Shi Z."/>
            <person name="Wen M."/>
            <person name="Jian M."/>
            <person name="Yang H."/>
            <person name="Zhang G."/>
            <person name="Yang Z."/>
            <person name="Chen R."/>
            <person name="Liu S."/>
            <person name="Li J."/>
            <person name="Ma L."/>
            <person name="Liu H."/>
            <person name="Zhou Y."/>
            <person name="Zhao J."/>
            <person name="Fang X."/>
            <person name="Li G."/>
            <person name="Fang L."/>
            <person name="Li Y."/>
            <person name="Liu D."/>
            <person name="Zheng H."/>
            <person name="Zhang Y."/>
            <person name="Qin N."/>
            <person name="Li Z."/>
            <person name="Yang G."/>
            <person name="Yang S."/>
            <person name="Bolund L."/>
            <person name="Kristiansen K."/>
            <person name="Zheng H."/>
            <person name="Li S."/>
            <person name="Zhang X."/>
            <person name="Yang H."/>
            <person name="Wang J."/>
            <person name="Sun R."/>
            <person name="Zhang B."/>
            <person name="Jiang S."/>
            <person name="Wang J."/>
            <person name="Du Y."/>
            <person name="Li S."/>
        </authorList>
    </citation>
    <scope>NUCLEOTIDE SEQUENCE [LARGE SCALE GENOMIC DNA]</scope>
    <source>
        <strain evidence="5">cv. 9930</strain>
    </source>
</reference>
<dbReference type="PANTHER" id="PTHR11240:SF61">
    <property type="entry name" value="EXTRACELLULAR RIBONUCLEASE LE-LIKE ISOFORM X1"/>
    <property type="match status" value="1"/>
</dbReference>
<dbReference type="eggNOG" id="KOG1642">
    <property type="taxonomic scope" value="Eukaryota"/>
</dbReference>
<evidence type="ECO:0000313" key="5">
    <source>
        <dbReference type="Proteomes" id="UP000029981"/>
    </source>
</evidence>
<gene>
    <name evidence="4" type="ORF">Csa_5G636550</name>
</gene>
<dbReference type="InterPro" id="IPR036430">
    <property type="entry name" value="RNase_T2-like_sf"/>
</dbReference>
<dbReference type="PANTHER" id="PTHR11240">
    <property type="entry name" value="RIBONUCLEASE T2"/>
    <property type="match status" value="1"/>
</dbReference>
<accession>A0A0A0KSB0</accession>
<sequence>MKFHHQTAMKIHPNCSTPMLILFLLFQLLGITISCQNIASYNSSQLFSEGNGEYEFFYLVQQWQVSLCNLRPCQKPAIPTFSINGFRPSSYGIPNCKIGTSFDSSKMLDLKTELDREWPSLEVEENEEIWRKEWENHGICSQPLLTQHAFFETALKLKQTFDIFTILANRGIFPFGEVYDLENISDAIRDATGHTPQVECKSYKQIPLLSNIFLCFKYNDNAIHIVDCPLIRRCNFQAILFPYAQFGPS</sequence>
<dbReference type="OMA" id="WESHGIC"/>
<dbReference type="SUPFAM" id="SSF55895">
    <property type="entry name" value="Ribonuclease Rh-like"/>
    <property type="match status" value="1"/>
</dbReference>
<dbReference type="Gramene" id="KGN52463">
    <property type="protein sequence ID" value="KGN52463"/>
    <property type="gene ID" value="Csa_5G636550"/>
</dbReference>
<dbReference type="Gene3D" id="3.90.730.10">
    <property type="entry name" value="Ribonuclease T2-like"/>
    <property type="match status" value="1"/>
</dbReference>
<dbReference type="EMBL" id="CM002926">
    <property type="protein sequence ID" value="KGN52463.1"/>
    <property type="molecule type" value="Genomic_DNA"/>
</dbReference>
<evidence type="ECO:0000256" key="1">
    <source>
        <dbReference type="ARBA" id="ARBA00007469"/>
    </source>
</evidence>
<dbReference type="InterPro" id="IPR001568">
    <property type="entry name" value="RNase_T2-like"/>
</dbReference>
<dbReference type="AlphaFoldDB" id="A0A0A0KSB0"/>
<dbReference type="Proteomes" id="UP000029981">
    <property type="component" value="Chromosome 5"/>
</dbReference>
<dbReference type="KEGG" id="csv:101214423"/>
<reference evidence="4 5" key="4">
    <citation type="journal article" date="2011" name="BMC Genomics">
        <title>RNA-Seq improves annotation of protein-coding genes in the cucumber genome.</title>
        <authorList>
            <person name="Li Z."/>
            <person name="Zhang Z."/>
            <person name="Yan P."/>
            <person name="Huang S."/>
            <person name="Fei Z."/>
            <person name="Lin K."/>
        </authorList>
    </citation>
    <scope>NUCLEOTIDE SEQUENCE [LARGE SCALE GENOMIC DNA]</scope>
    <source>
        <strain evidence="5">cv. 9930</strain>
    </source>
</reference>
<evidence type="ECO:0000256" key="2">
    <source>
        <dbReference type="RuleBase" id="RU004328"/>
    </source>
</evidence>
<keyword evidence="5" id="KW-1185">Reference proteome</keyword>
<dbReference type="PROSITE" id="PS51257">
    <property type="entry name" value="PROKAR_LIPOPROTEIN"/>
    <property type="match status" value="1"/>
</dbReference>
<dbReference type="GO" id="GO:0006401">
    <property type="term" value="P:RNA catabolic process"/>
    <property type="evidence" value="ECO:0000318"/>
    <property type="project" value="GO_Central"/>
</dbReference>
<name>A0A0A0KSB0_CUCSA</name>
<evidence type="ECO:0000313" key="4">
    <source>
        <dbReference type="EMBL" id="KGN52463.1"/>
    </source>
</evidence>
<dbReference type="GO" id="GO:0033897">
    <property type="term" value="F:ribonuclease T2 activity"/>
    <property type="evidence" value="ECO:0007669"/>
    <property type="project" value="InterPro"/>
</dbReference>
<protein>
    <submittedName>
        <fullName evidence="4">Uncharacterized protein</fullName>
    </submittedName>
</protein>
<dbReference type="Pfam" id="PF00445">
    <property type="entry name" value="Ribonuclease_T2"/>
    <property type="match status" value="1"/>
</dbReference>
<dbReference type="GO" id="GO:0004521">
    <property type="term" value="F:RNA endonuclease activity"/>
    <property type="evidence" value="ECO:0000318"/>
    <property type="project" value="GO_Central"/>
</dbReference>
<feature type="chain" id="PRO_5001965515" evidence="3">
    <location>
        <begin position="35"/>
        <end position="249"/>
    </location>
</feature>
<comment type="similarity">
    <text evidence="1 2">Belongs to the RNase T2 family.</text>
</comment>
<reference evidence="4 5" key="2">
    <citation type="journal article" date="2009" name="PLoS ONE">
        <title>An integrated genetic and cytogenetic map of the cucumber genome.</title>
        <authorList>
            <person name="Ren Y."/>
            <person name="Zhang Z."/>
            <person name="Liu J."/>
            <person name="Staub J.E."/>
            <person name="Han Y."/>
            <person name="Cheng Z."/>
            <person name="Li X."/>
            <person name="Lu J."/>
            <person name="Miao H."/>
            <person name="Kang H."/>
            <person name="Xie B."/>
            <person name="Gu X."/>
            <person name="Wang X."/>
            <person name="Du Y."/>
            <person name="Jin W."/>
            <person name="Huang S."/>
        </authorList>
    </citation>
    <scope>NUCLEOTIDE SEQUENCE [LARGE SCALE GENOMIC DNA]</scope>
    <source>
        <strain evidence="5">cv. 9930</strain>
    </source>
</reference>
<feature type="signal peptide" evidence="3">
    <location>
        <begin position="1"/>
        <end position="34"/>
    </location>
</feature>
<dbReference type="GO" id="GO:0005576">
    <property type="term" value="C:extracellular region"/>
    <property type="evidence" value="ECO:0000318"/>
    <property type="project" value="GO_Central"/>
</dbReference>
<evidence type="ECO:0000256" key="3">
    <source>
        <dbReference type="SAM" id="SignalP"/>
    </source>
</evidence>
<dbReference type="OrthoDB" id="435754at2759"/>